<comment type="caution">
    <text evidence="1">The sequence shown here is derived from an EMBL/GenBank/DDBJ whole genome shotgun (WGS) entry which is preliminary data.</text>
</comment>
<organism evidence="1 2">
    <name type="scientific">Membranihabitans marinus</name>
    <dbReference type="NCBI Taxonomy" id="1227546"/>
    <lineage>
        <taxon>Bacteria</taxon>
        <taxon>Pseudomonadati</taxon>
        <taxon>Bacteroidota</taxon>
        <taxon>Saprospiria</taxon>
        <taxon>Saprospirales</taxon>
        <taxon>Saprospiraceae</taxon>
        <taxon>Membranihabitans</taxon>
    </lineage>
</organism>
<dbReference type="Proteomes" id="UP000753961">
    <property type="component" value="Unassembled WGS sequence"/>
</dbReference>
<keyword evidence="2" id="KW-1185">Reference proteome</keyword>
<sequence length="49" mass="5564">MAHDIHKSTVDAIPAVIINLQTKGYHLVTIDDLFSGQELTNGKIYNRRR</sequence>
<reference evidence="1" key="1">
    <citation type="submission" date="2021-06" db="EMBL/GenBank/DDBJ databases">
        <title>44 bacteria genomes isolated from Dapeng, Shenzhen.</title>
        <authorList>
            <person name="Zheng W."/>
            <person name="Yu S."/>
            <person name="Huang Y."/>
        </authorList>
    </citation>
    <scope>NUCLEOTIDE SEQUENCE</scope>
    <source>
        <strain evidence="1">DP5N28-2</strain>
    </source>
</reference>
<gene>
    <name evidence="1" type="ORF">KUV50_10855</name>
</gene>
<evidence type="ECO:0008006" key="3">
    <source>
        <dbReference type="Google" id="ProtNLM"/>
    </source>
</evidence>
<dbReference type="AlphaFoldDB" id="A0A953L9A4"/>
<name>A0A953L9A4_9BACT</name>
<evidence type="ECO:0000313" key="2">
    <source>
        <dbReference type="Proteomes" id="UP000753961"/>
    </source>
</evidence>
<dbReference type="EMBL" id="JAHVHU010000009">
    <property type="protein sequence ID" value="MBY5958635.1"/>
    <property type="molecule type" value="Genomic_DNA"/>
</dbReference>
<proteinExistence type="predicted"/>
<dbReference type="RefSeq" id="WP_222580168.1">
    <property type="nucleotide sequence ID" value="NZ_JAHVHU010000009.1"/>
</dbReference>
<protein>
    <recommendedName>
        <fullName evidence="3">Polysaccharide deacetylase</fullName>
    </recommendedName>
</protein>
<dbReference type="Gene3D" id="3.20.20.370">
    <property type="entry name" value="Glycoside hydrolase/deacetylase"/>
    <property type="match status" value="1"/>
</dbReference>
<evidence type="ECO:0000313" key="1">
    <source>
        <dbReference type="EMBL" id="MBY5958635.1"/>
    </source>
</evidence>
<accession>A0A953L9A4</accession>